<evidence type="ECO:0000313" key="7">
    <source>
        <dbReference type="Proteomes" id="UP001479436"/>
    </source>
</evidence>
<reference evidence="6 7" key="1">
    <citation type="submission" date="2023-04" db="EMBL/GenBank/DDBJ databases">
        <title>Genome of Basidiobolus ranarum AG-B5.</title>
        <authorList>
            <person name="Stajich J.E."/>
            <person name="Carter-House D."/>
            <person name="Gryganskyi A."/>
        </authorList>
    </citation>
    <scope>NUCLEOTIDE SEQUENCE [LARGE SCALE GENOMIC DNA]</scope>
    <source>
        <strain evidence="6 7">AG-B5</strain>
    </source>
</reference>
<dbReference type="Proteomes" id="UP001479436">
    <property type="component" value="Unassembled WGS sequence"/>
</dbReference>
<evidence type="ECO:0000256" key="3">
    <source>
        <dbReference type="ARBA" id="ARBA00023295"/>
    </source>
</evidence>
<dbReference type="PROSITE" id="PS51762">
    <property type="entry name" value="GH16_2"/>
    <property type="match status" value="1"/>
</dbReference>
<evidence type="ECO:0000256" key="1">
    <source>
        <dbReference type="ARBA" id="ARBA00022729"/>
    </source>
</evidence>
<keyword evidence="7" id="KW-1185">Reference proteome</keyword>
<sequence length="256" mass="29237">MHFNTKFFMVLALTSITWSDAAICRDAVDTFNGRSTIRLNTEGDVRRENGHLVLRVVKGDRHPAGGYIGDGARATMAESLQYGKVTARLRTAGTRGIVSAMFTMANDKDEMDLEWLGGKPRELLSNFFYKGDLIFTNSQEHNINIDSSKQFVNYTLDWKPDSISWLINGRVVRTLRKDQTYDRKIRAYRFPSSPAKVEFSVWDGGDSEEDGTSEWAGGRVNWEDKHIYDDGRLDMKVDLLEIKCHPELRGKRNFVQ</sequence>
<dbReference type="PANTHER" id="PTHR10963:SF22">
    <property type="entry name" value="GLYCOSIDASE CRH2-RELATED"/>
    <property type="match status" value="1"/>
</dbReference>
<dbReference type="Pfam" id="PF00722">
    <property type="entry name" value="Glyco_hydro_16"/>
    <property type="match status" value="1"/>
</dbReference>
<evidence type="ECO:0000313" key="6">
    <source>
        <dbReference type="EMBL" id="KAK9727445.1"/>
    </source>
</evidence>
<dbReference type="InterPro" id="IPR050546">
    <property type="entry name" value="Glycosyl_Hydrlase_16"/>
</dbReference>
<keyword evidence="1 4" id="KW-0732">Signal</keyword>
<dbReference type="InterPro" id="IPR013320">
    <property type="entry name" value="ConA-like_dom_sf"/>
</dbReference>
<feature type="signal peptide" evidence="4">
    <location>
        <begin position="1"/>
        <end position="21"/>
    </location>
</feature>
<evidence type="ECO:0000259" key="5">
    <source>
        <dbReference type="PROSITE" id="PS51762"/>
    </source>
</evidence>
<comment type="caution">
    <text evidence="6">The sequence shown here is derived from an EMBL/GenBank/DDBJ whole genome shotgun (WGS) entry which is preliminary data.</text>
</comment>
<accession>A0ABR2W971</accession>
<dbReference type="GO" id="GO:0016798">
    <property type="term" value="F:hydrolase activity, acting on glycosyl bonds"/>
    <property type="evidence" value="ECO:0007669"/>
    <property type="project" value="UniProtKB-KW"/>
</dbReference>
<feature type="domain" description="GH16" evidence="5">
    <location>
        <begin position="1"/>
        <end position="231"/>
    </location>
</feature>
<dbReference type="InterPro" id="IPR000757">
    <property type="entry name" value="Beta-glucanase-like"/>
</dbReference>
<gene>
    <name evidence="6" type="primary">UTR2_2</name>
    <name evidence="6" type="ORF">K7432_001827</name>
</gene>
<organism evidence="6 7">
    <name type="scientific">Basidiobolus ranarum</name>
    <dbReference type="NCBI Taxonomy" id="34480"/>
    <lineage>
        <taxon>Eukaryota</taxon>
        <taxon>Fungi</taxon>
        <taxon>Fungi incertae sedis</taxon>
        <taxon>Zoopagomycota</taxon>
        <taxon>Entomophthoromycotina</taxon>
        <taxon>Basidiobolomycetes</taxon>
        <taxon>Basidiobolales</taxon>
        <taxon>Basidiobolaceae</taxon>
        <taxon>Basidiobolus</taxon>
    </lineage>
</organism>
<name>A0ABR2W971_9FUNG</name>
<dbReference type="PANTHER" id="PTHR10963">
    <property type="entry name" value="GLYCOSYL HYDROLASE-RELATED"/>
    <property type="match status" value="1"/>
</dbReference>
<evidence type="ECO:0000256" key="4">
    <source>
        <dbReference type="SAM" id="SignalP"/>
    </source>
</evidence>
<dbReference type="SUPFAM" id="SSF49899">
    <property type="entry name" value="Concanavalin A-like lectins/glucanases"/>
    <property type="match status" value="1"/>
</dbReference>
<feature type="chain" id="PRO_5045635714" evidence="4">
    <location>
        <begin position="22"/>
        <end position="256"/>
    </location>
</feature>
<dbReference type="Gene3D" id="2.60.120.200">
    <property type="match status" value="1"/>
</dbReference>
<protein>
    <submittedName>
        <fullName evidence="6">Glycosidase CRH2</fullName>
    </submittedName>
</protein>
<dbReference type="EMBL" id="JASJQH010006920">
    <property type="protein sequence ID" value="KAK9727445.1"/>
    <property type="molecule type" value="Genomic_DNA"/>
</dbReference>
<keyword evidence="2" id="KW-0378">Hydrolase</keyword>
<keyword evidence="3 6" id="KW-0326">Glycosidase</keyword>
<evidence type="ECO:0000256" key="2">
    <source>
        <dbReference type="ARBA" id="ARBA00022801"/>
    </source>
</evidence>
<proteinExistence type="predicted"/>